<reference evidence="2" key="1">
    <citation type="submission" date="2016-11" db="EMBL/GenBank/DDBJ databases">
        <authorList>
            <person name="Varghese N."/>
            <person name="Submissions S."/>
        </authorList>
    </citation>
    <scope>NUCLEOTIDE SEQUENCE [LARGE SCALE GENOMIC DNA]</scope>
    <source>
        <strain evidence="2">ACAM 48</strain>
    </source>
</reference>
<dbReference type="EMBL" id="LT670848">
    <property type="protein sequence ID" value="SHM90626.1"/>
    <property type="molecule type" value="Genomic_DNA"/>
</dbReference>
<accession>A0A1M7MI40</accession>
<keyword evidence="2" id="KW-1185">Reference proteome</keyword>
<dbReference type="Proteomes" id="UP000190235">
    <property type="component" value="Chromosome I"/>
</dbReference>
<organism evidence="1 2">
    <name type="scientific">Salegentibacter salegens</name>
    <dbReference type="NCBI Taxonomy" id="143223"/>
    <lineage>
        <taxon>Bacteria</taxon>
        <taxon>Pseudomonadati</taxon>
        <taxon>Bacteroidota</taxon>
        <taxon>Flavobacteriia</taxon>
        <taxon>Flavobacteriales</taxon>
        <taxon>Flavobacteriaceae</taxon>
        <taxon>Salegentibacter</taxon>
    </lineage>
</organism>
<dbReference type="PROSITE" id="PS51257">
    <property type="entry name" value="PROKAR_LIPOPROTEIN"/>
    <property type="match status" value="1"/>
</dbReference>
<evidence type="ECO:0000313" key="2">
    <source>
        <dbReference type="Proteomes" id="UP000190235"/>
    </source>
</evidence>
<proteinExistence type="predicted"/>
<sequence length="235" mass="26854">MIMKKVLLLLIFIVITGCVKHNVGVVGSKRMLISGNILNAENTPIENISVIASGSEYDRLWARPAQMLGESSTNASGEFSFVSLDTDNSFYGVSVNHSNHQDYREEFSTIHFLDSIGSRGNSFELTNIQLPKIQEFQVKVNNTSARNDTLFFEFSYSSTEIYRKLHEDSFDNTIRFQNGSEYWNRILPGEDEMTISAKTIENSYLQFYYKFSAEAVYDTINVEITPENPVYEFSY</sequence>
<dbReference type="STRING" id="143223.SAMN05878281_2502"/>
<dbReference type="AlphaFoldDB" id="A0A1M7MI40"/>
<evidence type="ECO:0000313" key="1">
    <source>
        <dbReference type="EMBL" id="SHM90626.1"/>
    </source>
</evidence>
<protein>
    <submittedName>
        <fullName evidence="1">Uncharacterized protein</fullName>
    </submittedName>
</protein>
<gene>
    <name evidence="1" type="ORF">SAMN05878281_2502</name>
</gene>
<name>A0A1M7MI40_9FLAO</name>